<dbReference type="GO" id="GO:0044550">
    <property type="term" value="P:secondary metabolite biosynthetic process"/>
    <property type="evidence" value="ECO:0007669"/>
    <property type="project" value="TreeGrafter"/>
</dbReference>
<dbReference type="EMBL" id="JAPVEA010000002">
    <property type="protein sequence ID" value="KAJ5459532.1"/>
    <property type="molecule type" value="Genomic_DNA"/>
</dbReference>
<evidence type="ECO:0000256" key="1">
    <source>
        <dbReference type="ARBA" id="ARBA00022630"/>
    </source>
</evidence>
<gene>
    <name evidence="5" type="ORF">N7458_001084</name>
</gene>
<proteinExistence type="predicted"/>
<dbReference type="SUPFAM" id="SSF51905">
    <property type="entry name" value="FAD/NAD(P)-binding domain"/>
    <property type="match status" value="1"/>
</dbReference>
<dbReference type="GO" id="GO:0071949">
    <property type="term" value="F:FAD binding"/>
    <property type="evidence" value="ECO:0007669"/>
    <property type="project" value="InterPro"/>
</dbReference>
<protein>
    <recommendedName>
        <fullName evidence="4">FAD-binding domain-containing protein</fullName>
    </recommendedName>
</protein>
<organism evidence="5 6">
    <name type="scientific">Penicillium daleae</name>
    <dbReference type="NCBI Taxonomy" id="63821"/>
    <lineage>
        <taxon>Eukaryota</taxon>
        <taxon>Fungi</taxon>
        <taxon>Dikarya</taxon>
        <taxon>Ascomycota</taxon>
        <taxon>Pezizomycotina</taxon>
        <taxon>Eurotiomycetes</taxon>
        <taxon>Eurotiomycetidae</taxon>
        <taxon>Eurotiales</taxon>
        <taxon>Aspergillaceae</taxon>
        <taxon>Penicillium</taxon>
    </lineage>
</organism>
<evidence type="ECO:0000256" key="2">
    <source>
        <dbReference type="ARBA" id="ARBA00022827"/>
    </source>
</evidence>
<dbReference type="Proteomes" id="UP001213681">
    <property type="component" value="Unassembled WGS sequence"/>
</dbReference>
<evidence type="ECO:0000313" key="6">
    <source>
        <dbReference type="Proteomes" id="UP001213681"/>
    </source>
</evidence>
<dbReference type="AlphaFoldDB" id="A0AAD6G5V3"/>
<keyword evidence="3" id="KW-0560">Oxidoreductase</keyword>
<comment type="caution">
    <text evidence="5">The sequence shown here is derived from an EMBL/GenBank/DDBJ whole genome shotgun (WGS) entry which is preliminary data.</text>
</comment>
<reference evidence="5" key="2">
    <citation type="journal article" date="2023" name="IMA Fungus">
        <title>Comparative genomic study of the Penicillium genus elucidates a diverse pangenome and 15 lateral gene transfer events.</title>
        <authorList>
            <person name="Petersen C."/>
            <person name="Sorensen T."/>
            <person name="Nielsen M.R."/>
            <person name="Sondergaard T.E."/>
            <person name="Sorensen J.L."/>
            <person name="Fitzpatrick D.A."/>
            <person name="Frisvad J.C."/>
            <person name="Nielsen K.L."/>
        </authorList>
    </citation>
    <scope>NUCLEOTIDE SEQUENCE</scope>
    <source>
        <strain evidence="5">IBT 16125</strain>
    </source>
</reference>
<evidence type="ECO:0000259" key="4">
    <source>
        <dbReference type="Pfam" id="PF01494"/>
    </source>
</evidence>
<dbReference type="PRINTS" id="PR00420">
    <property type="entry name" value="RNGMNOXGNASE"/>
</dbReference>
<dbReference type="SUPFAM" id="SSF54373">
    <property type="entry name" value="FAD-linked reductases, C-terminal domain"/>
    <property type="match status" value="1"/>
</dbReference>
<dbReference type="GO" id="GO:0016491">
    <property type="term" value="F:oxidoreductase activity"/>
    <property type="evidence" value="ECO:0007669"/>
    <property type="project" value="UniProtKB-KW"/>
</dbReference>
<evidence type="ECO:0000256" key="3">
    <source>
        <dbReference type="ARBA" id="ARBA00023002"/>
    </source>
</evidence>
<dbReference type="PANTHER" id="PTHR46720:SF3">
    <property type="entry name" value="FAD-BINDING DOMAIN-CONTAINING PROTEIN-RELATED"/>
    <property type="match status" value="1"/>
</dbReference>
<dbReference type="RefSeq" id="XP_056768574.1">
    <property type="nucleotide sequence ID" value="XM_056904467.1"/>
</dbReference>
<dbReference type="InterPro" id="IPR036188">
    <property type="entry name" value="FAD/NAD-bd_sf"/>
</dbReference>
<accession>A0AAD6G5V3</accession>
<keyword evidence="6" id="KW-1185">Reference proteome</keyword>
<dbReference type="Pfam" id="PF01494">
    <property type="entry name" value="FAD_binding_3"/>
    <property type="match status" value="1"/>
</dbReference>
<reference evidence="5" key="1">
    <citation type="submission" date="2022-12" db="EMBL/GenBank/DDBJ databases">
        <authorList>
            <person name="Petersen C."/>
        </authorList>
    </citation>
    <scope>NUCLEOTIDE SEQUENCE</scope>
    <source>
        <strain evidence="5">IBT 16125</strain>
    </source>
</reference>
<name>A0AAD6G5V3_9EURO</name>
<dbReference type="Gene3D" id="3.50.50.60">
    <property type="entry name" value="FAD/NAD(P)-binding domain"/>
    <property type="match status" value="1"/>
</dbReference>
<feature type="domain" description="FAD-binding" evidence="4">
    <location>
        <begin position="4"/>
        <end position="361"/>
    </location>
</feature>
<dbReference type="PANTHER" id="PTHR46720">
    <property type="entry name" value="HYDROXYLASE, PUTATIVE (AFU_ORTHOLOGUE AFUA_3G01460)-RELATED"/>
    <property type="match status" value="1"/>
</dbReference>
<keyword evidence="2" id="KW-0274">FAD</keyword>
<dbReference type="InterPro" id="IPR002938">
    <property type="entry name" value="FAD-bd"/>
</dbReference>
<keyword evidence="1" id="KW-0285">Flavoprotein</keyword>
<dbReference type="GeneID" id="81594710"/>
<dbReference type="InterPro" id="IPR051104">
    <property type="entry name" value="FAD_monoxygenase"/>
</dbReference>
<evidence type="ECO:0000313" key="5">
    <source>
        <dbReference type="EMBL" id="KAJ5459532.1"/>
    </source>
</evidence>
<sequence length="425" mass="47414">MFRIAIIGGGIGGLFTALSIHSHCESKDVQIDIYEQATEYREIGAGVGIGPNAAKLIEKLGLMDEALKIAGDRNGVWLTFRRYDTGSEVLTVKGPTQGNRTQLPMHRAEFLEILVQAIQNQGAATMHTNKRCQRIEDREDMMLVTFADGTTVSPHLVIGADGIHSAVRSHYVRDSPQYGGMVVYRGLCDISKIRDQWTIDTFSAMFIAPGKHFLTFPISRNKILNVVGFVSTPWEKLGDVKESWTLAGDKSEVEQEFKEFAPVVQAVIENMNTNPLKWILFDRQPSPEWIFSKGKVVLLGDAAHAMCPHQGAGAGQALEDGYIIGRALQEYFHLLNLPGSRSLQECLQLYHSIRFARSEKVQATSRQAGDLYEMKIQEVAGLSYDDGLPIVKAQIEDRMHWIWNEDLDEVFNKARSEWLGTSASS</sequence>